<dbReference type="InterPro" id="IPR039708">
    <property type="entry name" value="MT1774/Rv1733c-like"/>
</dbReference>
<dbReference type="AlphaFoldDB" id="A0A931IFM6"/>
<accession>A0A931IFM6</accession>
<organism evidence="2 3">
    <name type="scientific">Nocardia bovistercoris</name>
    <dbReference type="NCBI Taxonomy" id="2785916"/>
    <lineage>
        <taxon>Bacteria</taxon>
        <taxon>Bacillati</taxon>
        <taxon>Actinomycetota</taxon>
        <taxon>Actinomycetes</taxon>
        <taxon>Mycobacteriales</taxon>
        <taxon>Nocardiaceae</taxon>
        <taxon>Nocardia</taxon>
    </lineage>
</organism>
<dbReference type="EMBL" id="JADMLG010000010">
    <property type="protein sequence ID" value="MBH0779192.1"/>
    <property type="molecule type" value="Genomic_DNA"/>
</dbReference>
<evidence type="ECO:0000256" key="1">
    <source>
        <dbReference type="SAM" id="Phobius"/>
    </source>
</evidence>
<dbReference type="PANTHER" id="PTHR42305">
    <property type="entry name" value="MEMBRANE PROTEIN RV1733C-RELATED"/>
    <property type="match status" value="1"/>
</dbReference>
<proteinExistence type="predicted"/>
<comment type="caution">
    <text evidence="2">The sequence shown here is derived from an EMBL/GenBank/DDBJ whole genome shotgun (WGS) entry which is preliminary data.</text>
</comment>
<evidence type="ECO:0000313" key="3">
    <source>
        <dbReference type="Proteomes" id="UP000655751"/>
    </source>
</evidence>
<reference evidence="2" key="1">
    <citation type="submission" date="2020-11" db="EMBL/GenBank/DDBJ databases">
        <title>Nocardia NEAU-351.nov., a novel actinomycete isolated from the cow dung.</title>
        <authorList>
            <person name="Zhang X."/>
        </authorList>
    </citation>
    <scope>NUCLEOTIDE SEQUENCE</scope>
    <source>
        <strain evidence="2">NEAU-351</strain>
    </source>
</reference>
<dbReference type="PANTHER" id="PTHR42305:SF1">
    <property type="entry name" value="MEMBRANE PROTEIN RV1733C-RELATED"/>
    <property type="match status" value="1"/>
</dbReference>
<keyword evidence="1" id="KW-0812">Transmembrane</keyword>
<dbReference type="Proteomes" id="UP000655751">
    <property type="component" value="Unassembled WGS sequence"/>
</dbReference>
<feature type="transmembrane region" description="Helical" evidence="1">
    <location>
        <begin position="33"/>
        <end position="55"/>
    </location>
</feature>
<name>A0A931IFM6_9NOCA</name>
<feature type="transmembrane region" description="Helical" evidence="1">
    <location>
        <begin position="145"/>
        <end position="167"/>
    </location>
</feature>
<keyword evidence="1" id="KW-0472">Membrane</keyword>
<keyword evidence="1" id="KW-1133">Transmembrane helix</keyword>
<dbReference type="RefSeq" id="WP_196151514.1">
    <property type="nucleotide sequence ID" value="NZ_JADMLG010000010.1"/>
</dbReference>
<evidence type="ECO:0000313" key="2">
    <source>
        <dbReference type="EMBL" id="MBH0779192.1"/>
    </source>
</evidence>
<keyword evidence="3" id="KW-1185">Reference proteome</keyword>
<gene>
    <name evidence="2" type="ORF">IT779_23260</name>
</gene>
<sequence length="196" mass="21019">MTIGRARVVRRACRRVGLDRNPLRRREDRWQTAIGALLALCVVVSVPLVVLGVGVPIHAAQTRALHAEYARLHRVDATVTEVGKTPLYAPVTPVTVSWTGADGLPRTATYHSAIVVKVGATLPIWLDGADRVTEPPSATRPVGRAVLVSAAVLCAVLIGCAGSYLAARLALNRRRSVLWESEWERAGLTWGAHGAS</sequence>
<protein>
    <submittedName>
        <fullName evidence="2">Uncharacterized protein</fullName>
    </submittedName>
</protein>